<dbReference type="Pfam" id="PF00654">
    <property type="entry name" value="Voltage_CLC"/>
    <property type="match status" value="1"/>
</dbReference>
<dbReference type="GO" id="GO:0016020">
    <property type="term" value="C:membrane"/>
    <property type="evidence" value="ECO:0007669"/>
    <property type="project" value="UniProtKB-SubCell"/>
</dbReference>
<proteinExistence type="predicted"/>
<feature type="transmembrane region" description="Helical" evidence="5">
    <location>
        <begin position="51"/>
        <end position="76"/>
    </location>
</feature>
<accession>A0A1T5IX66</accession>
<feature type="transmembrane region" description="Helical" evidence="5">
    <location>
        <begin position="396"/>
        <end position="418"/>
    </location>
</feature>
<dbReference type="Gene3D" id="1.10.3080.10">
    <property type="entry name" value="Clc chloride channel"/>
    <property type="match status" value="1"/>
</dbReference>
<feature type="transmembrane region" description="Helical" evidence="5">
    <location>
        <begin position="260"/>
        <end position="282"/>
    </location>
</feature>
<dbReference type="PANTHER" id="PTHR43427">
    <property type="entry name" value="CHLORIDE CHANNEL PROTEIN CLC-E"/>
    <property type="match status" value="1"/>
</dbReference>
<dbReference type="AlphaFoldDB" id="A0A1T5IX66"/>
<dbReference type="STRING" id="688867.SAMN05660236_0504"/>
<dbReference type="SUPFAM" id="SSF81340">
    <property type="entry name" value="Clc chloride channel"/>
    <property type="match status" value="1"/>
</dbReference>
<name>A0A1T5IX66_9BACT</name>
<dbReference type="CDD" id="cd03682">
    <property type="entry name" value="ClC_sycA_like"/>
    <property type="match status" value="1"/>
</dbReference>
<keyword evidence="4 5" id="KW-0472">Membrane</keyword>
<dbReference type="InterPro" id="IPR050368">
    <property type="entry name" value="ClC-type_chloride_channel"/>
</dbReference>
<dbReference type="InterPro" id="IPR001807">
    <property type="entry name" value="ClC"/>
</dbReference>
<protein>
    <submittedName>
        <fullName evidence="6">H+/Cl-antiporter ClcA</fullName>
    </submittedName>
</protein>
<dbReference type="EMBL" id="FUZU01000001">
    <property type="protein sequence ID" value="SKC43777.1"/>
    <property type="molecule type" value="Genomic_DNA"/>
</dbReference>
<evidence type="ECO:0000256" key="5">
    <source>
        <dbReference type="SAM" id="Phobius"/>
    </source>
</evidence>
<dbReference type="InterPro" id="IPR014743">
    <property type="entry name" value="Cl-channel_core"/>
</dbReference>
<organism evidence="6 7">
    <name type="scientific">Ohtaekwangia koreensis</name>
    <dbReference type="NCBI Taxonomy" id="688867"/>
    <lineage>
        <taxon>Bacteria</taxon>
        <taxon>Pseudomonadati</taxon>
        <taxon>Bacteroidota</taxon>
        <taxon>Cytophagia</taxon>
        <taxon>Cytophagales</taxon>
        <taxon>Fulvivirgaceae</taxon>
        <taxon>Ohtaekwangia</taxon>
    </lineage>
</organism>
<dbReference type="PANTHER" id="PTHR43427:SF12">
    <property type="entry name" value="CHLORIDE TRANSPORTER"/>
    <property type="match status" value="1"/>
</dbReference>
<evidence type="ECO:0000313" key="7">
    <source>
        <dbReference type="Proteomes" id="UP000190961"/>
    </source>
</evidence>
<gene>
    <name evidence="6" type="ORF">SAMN05660236_0504</name>
</gene>
<feature type="transmembrane region" description="Helical" evidence="5">
    <location>
        <begin position="346"/>
        <end position="365"/>
    </location>
</feature>
<comment type="subcellular location">
    <subcellularLocation>
        <location evidence="1">Membrane</location>
        <topology evidence="1">Multi-pass membrane protein</topology>
    </subcellularLocation>
</comment>
<feature type="transmembrane region" description="Helical" evidence="5">
    <location>
        <begin position="88"/>
        <end position="107"/>
    </location>
</feature>
<evidence type="ECO:0000256" key="1">
    <source>
        <dbReference type="ARBA" id="ARBA00004141"/>
    </source>
</evidence>
<feature type="transmembrane region" description="Helical" evidence="5">
    <location>
        <begin position="430"/>
        <end position="449"/>
    </location>
</feature>
<sequence length="481" mass="52660">MTKWLLYQYICYFNIAMDVSWKGKLHYHIYLISRMRKAINSVEQFLIAKHLLYWTVIIVPVSVIIGLLVALFLWLLELATETRWANMWLIFLLPLAGILITFLYKALGKNSDAGNNLVMDEIHKPGGGIPARMTPLILFTTVITHLFGGSAGREGTAVQMGGSISSLFAKSYKLKQEDRRILLMGGMAAGFGAVFGTPVTGAIFALEVLAIGRIKYDALIPCLIASVVADVTCSACGILHTQYSINFISSNEHLIPFIPIDVLLLLKVIIAGVLFGFTGFLFAELTRFIKDKSNLYFTRKWLIPVTGAILVVGISYLIGSFDYLGLGVTNPHKDGVSIVSAFSPGGAMYFSWFFKLVLTAITLGMGFKGGEVTPLFFIGATLGNTLAVLTGSPVDLFAGLGFIAVFAAATNTPLACTMMGIELFGTEHTLYFAIACFTAYYFSGNSGIYGSQRVAVNKFHITNNEELTIKQTKEKRKQQDS</sequence>
<evidence type="ECO:0000313" key="6">
    <source>
        <dbReference type="EMBL" id="SKC43777.1"/>
    </source>
</evidence>
<dbReference type="Proteomes" id="UP000190961">
    <property type="component" value="Unassembled WGS sequence"/>
</dbReference>
<evidence type="ECO:0000256" key="4">
    <source>
        <dbReference type="ARBA" id="ARBA00023136"/>
    </source>
</evidence>
<evidence type="ECO:0000256" key="2">
    <source>
        <dbReference type="ARBA" id="ARBA00022692"/>
    </source>
</evidence>
<keyword evidence="3 5" id="KW-1133">Transmembrane helix</keyword>
<reference evidence="6 7" key="1">
    <citation type="submission" date="2017-02" db="EMBL/GenBank/DDBJ databases">
        <authorList>
            <person name="Peterson S.W."/>
        </authorList>
    </citation>
    <scope>NUCLEOTIDE SEQUENCE [LARGE SCALE GENOMIC DNA]</scope>
    <source>
        <strain evidence="6 7">DSM 25262</strain>
    </source>
</reference>
<feature type="transmembrane region" description="Helical" evidence="5">
    <location>
        <begin position="302"/>
        <end position="326"/>
    </location>
</feature>
<dbReference type="GO" id="GO:0015108">
    <property type="term" value="F:chloride transmembrane transporter activity"/>
    <property type="evidence" value="ECO:0007669"/>
    <property type="project" value="InterPro"/>
</dbReference>
<keyword evidence="7" id="KW-1185">Reference proteome</keyword>
<evidence type="ECO:0000256" key="3">
    <source>
        <dbReference type="ARBA" id="ARBA00022989"/>
    </source>
</evidence>
<keyword evidence="2 5" id="KW-0812">Transmembrane</keyword>
<feature type="transmembrane region" description="Helical" evidence="5">
    <location>
        <begin position="181"/>
        <end position="206"/>
    </location>
</feature>
<dbReference type="PRINTS" id="PR00762">
    <property type="entry name" value="CLCHANNEL"/>
</dbReference>